<dbReference type="GO" id="GO:0005762">
    <property type="term" value="C:mitochondrial large ribosomal subunit"/>
    <property type="evidence" value="ECO:0007669"/>
    <property type="project" value="TreeGrafter"/>
</dbReference>
<keyword evidence="4" id="KW-0496">Mitochondrion</keyword>
<dbReference type="SMART" id="SM00916">
    <property type="entry name" value="L51_S25_CI-B8"/>
    <property type="match status" value="1"/>
</dbReference>
<sequence>MSVNGVRQLKRVILNYCHWGGSSMFMRDFLKSAKLIRFAEANSELEIIARKRKGHPFLLGEYVNGTSHQICVKNQPDNIIISTLYQLRNRSGRLSSSVKYWQKPRTLHPSIQGRWTPTKIALTP</sequence>
<protein>
    <recommendedName>
        <fullName evidence="6">Large ribosomal subunit protein mL43</fullName>
    </recommendedName>
</protein>
<comment type="similarity">
    <text evidence="2">Belongs to the mitochondrion-specific ribosomal protein mL43 family.</text>
</comment>
<dbReference type="PANTHER" id="PTHR21396:SF2">
    <property type="entry name" value="LARGE RIBOSOMAL SUBUNIT PROTEIN ML43"/>
    <property type="match status" value="1"/>
</dbReference>
<dbReference type="EMBL" id="HACM01008630">
    <property type="protein sequence ID" value="CRZ09072.1"/>
    <property type="molecule type" value="Transcribed_RNA"/>
</dbReference>
<organism evidence="8">
    <name type="scientific">Spongospora subterranea</name>
    <dbReference type="NCBI Taxonomy" id="70186"/>
    <lineage>
        <taxon>Eukaryota</taxon>
        <taxon>Sar</taxon>
        <taxon>Rhizaria</taxon>
        <taxon>Endomyxa</taxon>
        <taxon>Phytomyxea</taxon>
        <taxon>Plasmodiophorida</taxon>
        <taxon>Plasmodiophoridae</taxon>
        <taxon>Spongospora</taxon>
    </lineage>
</organism>
<dbReference type="AlphaFoldDB" id="A0A0H5R5L7"/>
<dbReference type="InterPro" id="IPR039927">
    <property type="entry name" value="Ribosomal_mL43"/>
</dbReference>
<dbReference type="PANTHER" id="PTHR21396">
    <property type="entry name" value="39S RIBOSOMAL PROTEIN L43"/>
    <property type="match status" value="1"/>
</dbReference>
<evidence type="ECO:0000256" key="5">
    <source>
        <dbReference type="ARBA" id="ARBA00023274"/>
    </source>
</evidence>
<comment type="subcellular location">
    <subcellularLocation>
        <location evidence="1">Mitochondrion</location>
    </subcellularLocation>
</comment>
<proteinExistence type="inferred from homology"/>
<accession>A0A0H5R5L7</accession>
<evidence type="ECO:0000256" key="4">
    <source>
        <dbReference type="ARBA" id="ARBA00023128"/>
    </source>
</evidence>
<evidence type="ECO:0000256" key="1">
    <source>
        <dbReference type="ARBA" id="ARBA00004173"/>
    </source>
</evidence>
<evidence type="ECO:0000256" key="6">
    <source>
        <dbReference type="ARBA" id="ARBA00035188"/>
    </source>
</evidence>
<dbReference type="SUPFAM" id="SSF52833">
    <property type="entry name" value="Thioredoxin-like"/>
    <property type="match status" value="1"/>
</dbReference>
<keyword evidence="3" id="KW-0689">Ribosomal protein</keyword>
<keyword evidence="5" id="KW-0687">Ribonucleoprotein</keyword>
<feature type="domain" description="Ribosomal protein/NADH dehydrogenase" evidence="7">
    <location>
        <begin position="18"/>
        <end position="91"/>
    </location>
</feature>
<evidence type="ECO:0000256" key="3">
    <source>
        <dbReference type="ARBA" id="ARBA00022980"/>
    </source>
</evidence>
<dbReference type="GO" id="GO:0003735">
    <property type="term" value="F:structural constituent of ribosome"/>
    <property type="evidence" value="ECO:0007669"/>
    <property type="project" value="InterPro"/>
</dbReference>
<evidence type="ECO:0000313" key="8">
    <source>
        <dbReference type="EMBL" id="CRZ09072.1"/>
    </source>
</evidence>
<dbReference type="InterPro" id="IPR036249">
    <property type="entry name" value="Thioredoxin-like_sf"/>
</dbReference>
<dbReference type="Gene3D" id="3.40.30.10">
    <property type="entry name" value="Glutaredoxin"/>
    <property type="match status" value="1"/>
</dbReference>
<name>A0A0H5R5L7_9EUKA</name>
<dbReference type="InterPro" id="IPR007741">
    <property type="entry name" value="Ribosomal_mL43/mS25/NADH_DH"/>
</dbReference>
<dbReference type="Pfam" id="PF05047">
    <property type="entry name" value="L51_S25_CI-B8"/>
    <property type="match status" value="1"/>
</dbReference>
<dbReference type="GO" id="GO:0032543">
    <property type="term" value="P:mitochondrial translation"/>
    <property type="evidence" value="ECO:0007669"/>
    <property type="project" value="InterPro"/>
</dbReference>
<reference evidence="8" key="1">
    <citation type="submission" date="2015-04" db="EMBL/GenBank/DDBJ databases">
        <title>The genome sequence of the plant pathogenic Rhizarian Plasmodiophora brassicae reveals insights in its biotrophic life cycle and the origin of chitin synthesis.</title>
        <authorList>
            <person name="Schwelm A."/>
            <person name="Fogelqvist J."/>
            <person name="Knaust A."/>
            <person name="Julke S."/>
            <person name="Lilja T."/>
            <person name="Dhandapani V."/>
            <person name="Bonilla-Rosso G."/>
            <person name="Karlsson M."/>
            <person name="Shevchenko A."/>
            <person name="Choi S.R."/>
            <person name="Kim H.G."/>
            <person name="Park J.Y."/>
            <person name="Lim Y.P."/>
            <person name="Ludwig-Muller J."/>
            <person name="Dixelius C."/>
        </authorList>
    </citation>
    <scope>NUCLEOTIDE SEQUENCE</scope>
    <source>
        <tissue evidence="8">Potato root galls</tissue>
    </source>
</reference>
<evidence type="ECO:0000259" key="7">
    <source>
        <dbReference type="SMART" id="SM00916"/>
    </source>
</evidence>
<evidence type="ECO:0000256" key="2">
    <source>
        <dbReference type="ARBA" id="ARBA00006073"/>
    </source>
</evidence>